<gene>
    <name evidence="2" type="ORF">POL25_02585</name>
</gene>
<evidence type="ECO:0000313" key="2">
    <source>
        <dbReference type="EMBL" id="MDC0715761.1"/>
    </source>
</evidence>
<accession>A0ABT5DQD4</accession>
<comment type="caution">
    <text evidence="2">The sequence shown here is derived from an EMBL/GenBank/DDBJ whole genome shotgun (WGS) entry which is preliminary data.</text>
</comment>
<reference evidence="2 3" key="1">
    <citation type="submission" date="2022-11" db="EMBL/GenBank/DDBJ databases">
        <title>Minimal conservation of predation-associated metabolite biosynthetic gene clusters underscores biosynthetic potential of Myxococcota including descriptions for ten novel species: Archangium lansinium sp. nov., Myxococcus landrumus sp. nov., Nannocystis bai.</title>
        <authorList>
            <person name="Ahearne A."/>
            <person name="Stevens C."/>
            <person name="Dowd S."/>
        </authorList>
    </citation>
    <scope>NUCLEOTIDE SEQUENCE [LARGE SCALE GENOMIC DNA]</scope>
    <source>
        <strain evidence="2 3">BB15-2</strain>
    </source>
</reference>
<dbReference type="EMBL" id="JAQNDL010000001">
    <property type="protein sequence ID" value="MDC0715761.1"/>
    <property type="molecule type" value="Genomic_DNA"/>
</dbReference>
<keyword evidence="3" id="KW-1185">Reference proteome</keyword>
<proteinExistence type="predicted"/>
<evidence type="ECO:0000313" key="3">
    <source>
        <dbReference type="Proteomes" id="UP001221686"/>
    </source>
</evidence>
<name>A0ABT5DQD4_9BACT</name>
<dbReference type="Proteomes" id="UP001221686">
    <property type="component" value="Unassembled WGS sequence"/>
</dbReference>
<dbReference type="SUPFAM" id="SSF64484">
    <property type="entry name" value="beta and beta-prime subunits of DNA dependent RNA-polymerase"/>
    <property type="match status" value="1"/>
</dbReference>
<sequence length="672" mass="72463">MPVPPDLRALLDAFFAPAPGAGPLALLHAAAELRARSSGALTSGAMFELQRPLVGGPWCPRLFGPIESLRCGCGRLVGPEHRGETCEGCHVLCTDEPLRDRRVAHLEVSFGLVHPALAPRIADLLGLDFDELRAVLLGEAVFLADGQLVAHEHHGIDWDDEMSYETGVAAIRRRLATAVDPELAAAGLSATALVLTSVPIPPPGERPLVHSPHLDEDRWFRELWSVQVGRDNEAIAALAARALRSERLLELGAPKILLDRDCAEAQQDFEAMLELLARPSDDPGRAPDPRLSGWRPAPHLGDDADHVPGAPYRFRLAGAPPVSEADDRDTHHRAPLRPEVPRACVLADGDRALIQLGYALLLVHWPTGHVLWVMPAAEARLLGARGDWALFGAKYGRQLDAEDPTLLHGLYALDLSSGTWLEGPYPDHLPAIFVEKGEPEDAWLSDWRGQRGAPGAEDLSGDRPDEWARSPDHRFVWMSSSPDDGAVLDSERGVAVLMISQMREPAADDVPTVALTGPERDENGEIEHQVAPGIALARVGEEWRILVPGGLLRRDGQVALEFTEAAIEGASFDSAGARLLLVNREALHVVEVERGQLLGQLDLRPLGPALALPECVPEALADLVLAHHGTLAAALTQPDDALRALGLDDEQLAALRAERPPPLPGQLDSTCP</sequence>
<feature type="compositionally biased region" description="Basic and acidic residues" evidence="1">
    <location>
        <begin position="279"/>
        <end position="288"/>
    </location>
</feature>
<evidence type="ECO:0000256" key="1">
    <source>
        <dbReference type="SAM" id="MobiDB-lite"/>
    </source>
</evidence>
<feature type="region of interest" description="Disordered" evidence="1">
    <location>
        <begin position="278"/>
        <end position="299"/>
    </location>
</feature>
<dbReference type="RefSeq" id="WP_272084186.1">
    <property type="nucleotide sequence ID" value="NZ_JAQNDL010000001.1"/>
</dbReference>
<organism evidence="2 3">
    <name type="scientific">Nannocystis bainbridge</name>
    <dbReference type="NCBI Taxonomy" id="2995303"/>
    <lineage>
        <taxon>Bacteria</taxon>
        <taxon>Pseudomonadati</taxon>
        <taxon>Myxococcota</taxon>
        <taxon>Polyangia</taxon>
        <taxon>Nannocystales</taxon>
        <taxon>Nannocystaceae</taxon>
        <taxon>Nannocystis</taxon>
    </lineage>
</organism>
<protein>
    <recommendedName>
        <fullName evidence="4">DNA-directed RNA polymerase</fullName>
    </recommendedName>
</protein>
<evidence type="ECO:0008006" key="4">
    <source>
        <dbReference type="Google" id="ProtNLM"/>
    </source>
</evidence>